<dbReference type="AlphaFoldDB" id="A0A5D2F4J2"/>
<organism evidence="2 3">
    <name type="scientific">Gossypium darwinii</name>
    <name type="common">Darwin's cotton</name>
    <name type="synonym">Gossypium barbadense var. darwinii</name>
    <dbReference type="NCBI Taxonomy" id="34276"/>
    <lineage>
        <taxon>Eukaryota</taxon>
        <taxon>Viridiplantae</taxon>
        <taxon>Streptophyta</taxon>
        <taxon>Embryophyta</taxon>
        <taxon>Tracheophyta</taxon>
        <taxon>Spermatophyta</taxon>
        <taxon>Magnoliopsida</taxon>
        <taxon>eudicotyledons</taxon>
        <taxon>Gunneridae</taxon>
        <taxon>Pentapetalae</taxon>
        <taxon>rosids</taxon>
        <taxon>malvids</taxon>
        <taxon>Malvales</taxon>
        <taxon>Malvaceae</taxon>
        <taxon>Malvoideae</taxon>
        <taxon>Gossypium</taxon>
    </lineage>
</organism>
<keyword evidence="1" id="KW-1133">Transmembrane helix</keyword>
<dbReference type="EMBL" id="CM017696">
    <property type="protein sequence ID" value="TYH00997.1"/>
    <property type="molecule type" value="Genomic_DNA"/>
</dbReference>
<keyword evidence="3" id="KW-1185">Reference proteome</keyword>
<dbReference type="Proteomes" id="UP000323506">
    <property type="component" value="Chromosome A09"/>
</dbReference>
<keyword evidence="1" id="KW-0812">Transmembrane</keyword>
<feature type="transmembrane region" description="Helical" evidence="1">
    <location>
        <begin position="128"/>
        <end position="150"/>
    </location>
</feature>
<proteinExistence type="predicted"/>
<protein>
    <submittedName>
        <fullName evidence="2">Uncharacterized protein</fullName>
    </submittedName>
</protein>
<evidence type="ECO:0000256" key="1">
    <source>
        <dbReference type="SAM" id="Phobius"/>
    </source>
</evidence>
<gene>
    <name evidence="2" type="ORF">ES288_A09G021900v1</name>
</gene>
<reference evidence="2 3" key="1">
    <citation type="submission" date="2019-06" db="EMBL/GenBank/DDBJ databases">
        <title>WGS assembly of Gossypium darwinii.</title>
        <authorList>
            <person name="Chen Z.J."/>
            <person name="Sreedasyam A."/>
            <person name="Ando A."/>
            <person name="Song Q."/>
            <person name="De L."/>
            <person name="Hulse-Kemp A."/>
            <person name="Ding M."/>
            <person name="Ye W."/>
            <person name="Kirkbride R."/>
            <person name="Jenkins J."/>
            <person name="Plott C."/>
            <person name="Lovell J."/>
            <person name="Lin Y.-M."/>
            <person name="Vaughn R."/>
            <person name="Liu B."/>
            <person name="Li W."/>
            <person name="Simpson S."/>
            <person name="Scheffler B."/>
            <person name="Saski C."/>
            <person name="Grover C."/>
            <person name="Hu G."/>
            <person name="Conover J."/>
            <person name="Carlson J."/>
            <person name="Shu S."/>
            <person name="Boston L."/>
            <person name="Williams M."/>
            <person name="Peterson D."/>
            <person name="Mcgee K."/>
            <person name="Jones D."/>
            <person name="Wendel J."/>
            <person name="Stelly D."/>
            <person name="Grimwood J."/>
            <person name="Schmutz J."/>
        </authorList>
    </citation>
    <scope>NUCLEOTIDE SEQUENCE [LARGE SCALE GENOMIC DNA]</scope>
    <source>
        <strain evidence="2">1808015.09</strain>
    </source>
</reference>
<evidence type="ECO:0000313" key="3">
    <source>
        <dbReference type="Proteomes" id="UP000323506"/>
    </source>
</evidence>
<sequence length="155" mass="17463">MVILTFLMQYGKQNGVQNCSSFSNVGRNLNVVLFCWFWFPNLYATSMLGASDKSILVMLSAVLQVIAGHWQRCEVLLLWLLHHPLSSSDMALDSNGDGSAIDTVVSKEIRRMVAFSIPRIREMVKNKAIVSGLTNLYKLIVGLKLMFFFLSSSYF</sequence>
<evidence type="ECO:0000313" key="2">
    <source>
        <dbReference type="EMBL" id="TYH00997.1"/>
    </source>
</evidence>
<accession>A0A5D2F4J2</accession>
<name>A0A5D2F4J2_GOSDA</name>
<keyword evidence="1" id="KW-0472">Membrane</keyword>